<feature type="region of interest" description="Disordered" evidence="10">
    <location>
        <begin position="25"/>
        <end position="64"/>
    </location>
</feature>
<feature type="compositionally biased region" description="Low complexity" evidence="10">
    <location>
        <begin position="41"/>
        <end position="56"/>
    </location>
</feature>
<dbReference type="RefSeq" id="WP_058376202.1">
    <property type="nucleotide sequence ID" value="NZ_CP013480.3"/>
</dbReference>
<feature type="binding site" evidence="9">
    <location>
        <position position="163"/>
    </location>
    <ligand>
        <name>Fe cation</name>
        <dbReference type="ChEBI" id="CHEBI:24875"/>
        <label>2</label>
    </ligand>
</feature>
<comment type="cofactor">
    <cofactor evidence="9">
        <name>Fe cation</name>
        <dbReference type="ChEBI" id="CHEBI:24875"/>
    </cofactor>
    <text evidence="9">Binds 2 iron ions per subunit.</text>
</comment>
<dbReference type="InterPro" id="IPR011566">
    <property type="entry name" value="Ubq_synth_Coq7"/>
</dbReference>
<dbReference type="CDD" id="cd01042">
    <property type="entry name" value="DMQH"/>
    <property type="match status" value="1"/>
</dbReference>
<feature type="binding site" evidence="9">
    <location>
        <position position="81"/>
    </location>
    <ligand>
        <name>Fe cation</name>
        <dbReference type="ChEBI" id="CHEBI:24875"/>
        <label>1</label>
    </ligand>
</feature>
<dbReference type="Gene3D" id="1.20.1260.10">
    <property type="match status" value="1"/>
</dbReference>
<dbReference type="EC" id="1.14.99.60" evidence="9"/>
<dbReference type="PANTHER" id="PTHR11237">
    <property type="entry name" value="COENZYME Q10 BIOSYNTHESIS PROTEIN 7"/>
    <property type="match status" value="1"/>
</dbReference>
<feature type="binding site" evidence="9">
    <location>
        <position position="114"/>
    </location>
    <ligand>
        <name>Fe cation</name>
        <dbReference type="ChEBI" id="CHEBI:24875"/>
        <label>1</label>
    </ligand>
</feature>
<evidence type="ECO:0000256" key="8">
    <source>
        <dbReference type="ARBA" id="ARBA00023136"/>
    </source>
</evidence>
<organism evidence="11 12">
    <name type="scientific">Pandoraea norimbergensis</name>
    <dbReference type="NCBI Taxonomy" id="93219"/>
    <lineage>
        <taxon>Bacteria</taxon>
        <taxon>Pseudomonadati</taxon>
        <taxon>Pseudomonadota</taxon>
        <taxon>Betaproteobacteria</taxon>
        <taxon>Burkholderiales</taxon>
        <taxon>Burkholderiaceae</taxon>
        <taxon>Pandoraea</taxon>
    </lineage>
</organism>
<dbReference type="InterPro" id="IPR012347">
    <property type="entry name" value="Ferritin-like"/>
</dbReference>
<accession>A0ABM5WG37</accession>
<evidence type="ECO:0000313" key="11">
    <source>
        <dbReference type="EMBL" id="ALS59265.1"/>
    </source>
</evidence>
<keyword evidence="6 9" id="KW-0408">Iron</keyword>
<keyword evidence="7 9" id="KW-0503">Monooxygenase</keyword>
<comment type="similarity">
    <text evidence="9">Belongs to the COQ7 family.</text>
</comment>
<dbReference type="SUPFAM" id="SSF47240">
    <property type="entry name" value="Ferritin-like"/>
    <property type="match status" value="1"/>
</dbReference>
<dbReference type="Proteomes" id="UP000060277">
    <property type="component" value="Chromosome"/>
</dbReference>
<keyword evidence="2 9" id="KW-1003">Cell membrane</keyword>
<dbReference type="HAMAP" id="MF_01658">
    <property type="entry name" value="COQ7"/>
    <property type="match status" value="1"/>
</dbReference>
<keyword evidence="8 9" id="KW-0472">Membrane</keyword>
<dbReference type="InterPro" id="IPR047809">
    <property type="entry name" value="COQ7_proteobact"/>
</dbReference>
<keyword evidence="4 9" id="KW-0479">Metal-binding</keyword>
<proteinExistence type="inferred from homology"/>
<sequence length="232" mass="25080">MFSDSLISELDRGLRAIVGVTQASRPTPVPAKVTAQSTQVAEAAGATGGASASSPEGADDALSPQERRHVAGLMRVNHVGEVCAQALYQAQKLATKRPELRKAFEHAGKEEEDHLAWTAHRLSELGSRPSLLNPLWYAGAFAIGFVAGKCGDNVSLGFMSETERQVEHHLDTHLDELPLHDLRSRAIVDQMRLDEIEHGQAARDAGGIELPVPVQRVMRAAAKVMTTTAYYI</sequence>
<evidence type="ECO:0000256" key="6">
    <source>
        <dbReference type="ARBA" id="ARBA00023004"/>
    </source>
</evidence>
<keyword evidence="12" id="KW-1185">Reference proteome</keyword>
<feature type="binding site" evidence="9">
    <location>
        <position position="195"/>
    </location>
    <ligand>
        <name>Fe cation</name>
        <dbReference type="ChEBI" id="CHEBI:24875"/>
        <label>2</label>
    </ligand>
</feature>
<dbReference type="EMBL" id="CP013480">
    <property type="protein sequence ID" value="ALS59265.1"/>
    <property type="molecule type" value="Genomic_DNA"/>
</dbReference>
<feature type="binding site" evidence="9">
    <location>
        <position position="111"/>
    </location>
    <ligand>
        <name>Fe cation</name>
        <dbReference type="ChEBI" id="CHEBI:24875"/>
        <label>2</label>
    </ligand>
</feature>
<evidence type="ECO:0000256" key="9">
    <source>
        <dbReference type="HAMAP-Rule" id="MF_01658"/>
    </source>
</evidence>
<comment type="pathway">
    <text evidence="1 9">Cofactor biosynthesis; ubiquinone biosynthesis.</text>
</comment>
<comment type="function">
    <text evidence="9">Catalyzes the hydroxylation of 2-nonaprenyl-3-methyl-6-methoxy-1,4-benzoquinol during ubiquinone biosynthesis.</text>
</comment>
<feature type="binding site" evidence="9">
    <location>
        <position position="195"/>
    </location>
    <ligand>
        <name>Fe cation</name>
        <dbReference type="ChEBI" id="CHEBI:24875"/>
        <label>1</label>
    </ligand>
</feature>
<feature type="binding site" evidence="9">
    <location>
        <position position="111"/>
    </location>
    <ligand>
        <name>Fe cation</name>
        <dbReference type="ChEBI" id="CHEBI:24875"/>
        <label>1</label>
    </ligand>
</feature>
<evidence type="ECO:0000313" key="12">
    <source>
        <dbReference type="Proteomes" id="UP000060277"/>
    </source>
</evidence>
<evidence type="ECO:0000256" key="2">
    <source>
        <dbReference type="ARBA" id="ARBA00022475"/>
    </source>
</evidence>
<evidence type="ECO:0000256" key="7">
    <source>
        <dbReference type="ARBA" id="ARBA00023033"/>
    </source>
</evidence>
<evidence type="ECO:0000256" key="1">
    <source>
        <dbReference type="ARBA" id="ARBA00004749"/>
    </source>
</evidence>
<evidence type="ECO:0000256" key="5">
    <source>
        <dbReference type="ARBA" id="ARBA00023002"/>
    </source>
</evidence>
<dbReference type="Pfam" id="PF03232">
    <property type="entry name" value="COQ7"/>
    <property type="match status" value="1"/>
</dbReference>
<comment type="subcellular location">
    <subcellularLocation>
        <location evidence="9">Cell membrane</location>
        <topology evidence="9">Peripheral membrane protein</topology>
    </subcellularLocation>
</comment>
<feature type="binding site" evidence="9">
    <location>
        <position position="198"/>
    </location>
    <ligand>
        <name>Fe cation</name>
        <dbReference type="ChEBI" id="CHEBI:24875"/>
        <label>2</label>
    </ligand>
</feature>
<comment type="catalytic activity">
    <reaction evidence="9">
        <text>a 5-methoxy-2-methyl-3-(all-trans-polyprenyl)benzene-1,4-diol + AH2 + O2 = a 3-demethylubiquinol + A + H2O</text>
        <dbReference type="Rhea" id="RHEA:50908"/>
        <dbReference type="Rhea" id="RHEA-COMP:10859"/>
        <dbReference type="Rhea" id="RHEA-COMP:10914"/>
        <dbReference type="ChEBI" id="CHEBI:13193"/>
        <dbReference type="ChEBI" id="CHEBI:15377"/>
        <dbReference type="ChEBI" id="CHEBI:15379"/>
        <dbReference type="ChEBI" id="CHEBI:17499"/>
        <dbReference type="ChEBI" id="CHEBI:84167"/>
        <dbReference type="ChEBI" id="CHEBI:84422"/>
        <dbReference type="EC" id="1.14.99.60"/>
    </reaction>
</comment>
<keyword evidence="5 9" id="KW-0560">Oxidoreductase</keyword>
<dbReference type="InterPro" id="IPR009078">
    <property type="entry name" value="Ferritin-like_SF"/>
</dbReference>
<gene>
    <name evidence="9" type="primary">coq7</name>
    <name evidence="11" type="ORF">AT302_05305</name>
</gene>
<reference evidence="12" key="1">
    <citation type="submission" date="2015-12" db="EMBL/GenBank/DDBJ databases">
        <title>Complete genome sequence of Pandoraea norimbergensis DSM 11628.</title>
        <authorList>
            <person name="Ee R."/>
            <person name="Lim Y.-L."/>
            <person name="Yong D."/>
            <person name="Yin W.-F."/>
            <person name="Chan K.-G."/>
        </authorList>
    </citation>
    <scope>NUCLEOTIDE SEQUENCE [LARGE SCALE GENOMIC DNA]</scope>
    <source>
        <strain evidence="12">DSM 11628</strain>
    </source>
</reference>
<evidence type="ECO:0000256" key="3">
    <source>
        <dbReference type="ARBA" id="ARBA00022688"/>
    </source>
</evidence>
<keyword evidence="3 9" id="KW-0831">Ubiquinone biosynthesis</keyword>
<evidence type="ECO:0000256" key="4">
    <source>
        <dbReference type="ARBA" id="ARBA00022723"/>
    </source>
</evidence>
<protein>
    <recommendedName>
        <fullName evidence="9">3-demethoxyubiquinol 3-hydroxylase</fullName>
        <shortName evidence="9">DMQ hydroxylase</shortName>
        <ecNumber evidence="9">1.14.99.60</ecNumber>
    </recommendedName>
    <alternativeName>
        <fullName evidence="9">2-nonaprenyl-3-methyl-6-methoxy-1,4-benzoquinol hydroxylase</fullName>
    </alternativeName>
</protein>
<dbReference type="NCBIfam" id="NF033656">
    <property type="entry name" value="DMQ_monoox_COQ7"/>
    <property type="match status" value="1"/>
</dbReference>
<dbReference type="PANTHER" id="PTHR11237:SF4">
    <property type="entry name" value="5-DEMETHOXYUBIQUINONE HYDROXYLASE, MITOCHONDRIAL"/>
    <property type="match status" value="1"/>
</dbReference>
<evidence type="ECO:0000256" key="10">
    <source>
        <dbReference type="SAM" id="MobiDB-lite"/>
    </source>
</evidence>
<name>A0ABM5WG37_9BURK</name>